<dbReference type="InterPro" id="IPR001789">
    <property type="entry name" value="Sig_transdc_resp-reg_receiver"/>
</dbReference>
<name>A0A2W5A1J1_9SPHN</name>
<evidence type="ECO:0000259" key="2">
    <source>
        <dbReference type="PROSITE" id="PS50110"/>
    </source>
</evidence>
<feature type="modified residue" description="4-aspartylphosphate" evidence="1">
    <location>
        <position position="59"/>
    </location>
</feature>
<accession>A0A2W5A1J1</accession>
<dbReference type="EMBL" id="QFNN01000131">
    <property type="protein sequence ID" value="PZO87456.1"/>
    <property type="molecule type" value="Genomic_DNA"/>
</dbReference>
<keyword evidence="1" id="KW-0597">Phosphoprotein</keyword>
<evidence type="ECO:0000313" key="4">
    <source>
        <dbReference type="Proteomes" id="UP000249066"/>
    </source>
</evidence>
<dbReference type="InterPro" id="IPR011006">
    <property type="entry name" value="CheY-like_superfamily"/>
</dbReference>
<feature type="domain" description="Response regulatory" evidence="2">
    <location>
        <begin position="9"/>
        <end position="120"/>
    </location>
</feature>
<dbReference type="Pfam" id="PF00072">
    <property type="entry name" value="Response_reg"/>
    <property type="match status" value="1"/>
</dbReference>
<proteinExistence type="predicted"/>
<dbReference type="GO" id="GO:0000160">
    <property type="term" value="P:phosphorelay signal transduction system"/>
    <property type="evidence" value="ECO:0007669"/>
    <property type="project" value="InterPro"/>
</dbReference>
<organism evidence="3 4">
    <name type="scientific">Sphingomonas sanxanigenens</name>
    <dbReference type="NCBI Taxonomy" id="397260"/>
    <lineage>
        <taxon>Bacteria</taxon>
        <taxon>Pseudomonadati</taxon>
        <taxon>Pseudomonadota</taxon>
        <taxon>Alphaproteobacteria</taxon>
        <taxon>Sphingomonadales</taxon>
        <taxon>Sphingomonadaceae</taxon>
        <taxon>Sphingomonas</taxon>
    </lineage>
</organism>
<dbReference type="PROSITE" id="PS50110">
    <property type="entry name" value="RESPONSE_REGULATORY"/>
    <property type="match status" value="1"/>
</dbReference>
<protein>
    <submittedName>
        <fullName evidence="3">Transcriptional regulator</fullName>
    </submittedName>
</protein>
<comment type="caution">
    <text evidence="3">The sequence shown here is derived from an EMBL/GenBank/DDBJ whole genome shotgun (WGS) entry which is preliminary data.</text>
</comment>
<dbReference type="SMART" id="SM00448">
    <property type="entry name" value="REC"/>
    <property type="match status" value="1"/>
</dbReference>
<evidence type="ECO:0000256" key="1">
    <source>
        <dbReference type="PROSITE-ProRule" id="PRU00169"/>
    </source>
</evidence>
<sequence length="123" mass="12326">MSEQANRPAILIVEDEPIIAMMIEDYLDELGYAVAGSADSVAAALALVAEGGCDAAILDVHLSGGEPAWPVADALLAAGIPFVLATGGQTTPPPAAHAHAPALSKPYMIDALGAALDALVARA</sequence>
<dbReference type="SUPFAM" id="SSF52172">
    <property type="entry name" value="CheY-like"/>
    <property type="match status" value="1"/>
</dbReference>
<gene>
    <name evidence="3" type="ORF">DI623_14720</name>
</gene>
<dbReference type="Proteomes" id="UP000249066">
    <property type="component" value="Unassembled WGS sequence"/>
</dbReference>
<reference evidence="3 4" key="1">
    <citation type="submission" date="2017-08" db="EMBL/GenBank/DDBJ databases">
        <title>Infants hospitalized years apart are colonized by the same room-sourced microbial strains.</title>
        <authorList>
            <person name="Brooks B."/>
            <person name="Olm M.R."/>
            <person name="Firek B.A."/>
            <person name="Baker R."/>
            <person name="Thomas B.C."/>
            <person name="Morowitz M.J."/>
            <person name="Banfield J.F."/>
        </authorList>
    </citation>
    <scope>NUCLEOTIDE SEQUENCE [LARGE SCALE GENOMIC DNA]</scope>
    <source>
        <strain evidence="3">S2_018_000_R2_101</strain>
    </source>
</reference>
<evidence type="ECO:0000313" key="3">
    <source>
        <dbReference type="EMBL" id="PZO87456.1"/>
    </source>
</evidence>
<dbReference type="Gene3D" id="3.40.50.2300">
    <property type="match status" value="1"/>
</dbReference>
<dbReference type="AlphaFoldDB" id="A0A2W5A1J1"/>